<protein>
    <submittedName>
        <fullName evidence="2">Uncharacterized protein</fullName>
    </submittedName>
</protein>
<dbReference type="EMBL" id="LAYC01000003">
    <property type="protein sequence ID" value="KYK55803.1"/>
    <property type="molecule type" value="Genomic_DNA"/>
</dbReference>
<feature type="region of interest" description="Disordered" evidence="1">
    <location>
        <begin position="156"/>
        <end position="208"/>
    </location>
</feature>
<sequence length="264" mass="28138">MVPPGRTAGRQHTRGVGYSPAERTWDPDVSGREPTNGGPVALPRRHVVASAMDDGKGPPGRAVAHAASPRACRLPRGKDKSDDLMAVHVGGASALGPATHGAGCNCKYVVGCPSTPLPVRYRGLAADGLSPGARGPHPHGARDGVLPATAGCREARGSVHSARWRGGKAARWPSDDKATRATRTTRAKAPWHHDHRRPPPRRGATRASHRHNIVAARFVPGRWHGGPNASGARQSAPTPAVGRRRWFRRPILEPLSWVRCHVMT</sequence>
<feature type="compositionally biased region" description="Basic residues" evidence="1">
    <location>
        <begin position="183"/>
        <end position="208"/>
    </location>
</feature>
<dbReference type="GeneID" id="63720410"/>
<comment type="caution">
    <text evidence="2">The sequence shown here is derived from an EMBL/GenBank/DDBJ whole genome shotgun (WGS) entry which is preliminary data.</text>
</comment>
<evidence type="ECO:0000313" key="3">
    <source>
        <dbReference type="Proteomes" id="UP000076580"/>
    </source>
</evidence>
<keyword evidence="3" id="KW-1185">Reference proteome</keyword>
<gene>
    <name evidence="2" type="ORF">DCS_07767</name>
</gene>
<reference evidence="2 3" key="1">
    <citation type="journal article" date="2016" name="Sci. Rep.">
        <title>Insights into Adaptations to a Near-Obligate Nematode Endoparasitic Lifestyle from the Finished Genome of Drechmeria coniospora.</title>
        <authorList>
            <person name="Zhang L."/>
            <person name="Zhou Z."/>
            <person name="Guo Q."/>
            <person name="Fokkens L."/>
            <person name="Miskei M."/>
            <person name="Pocsi I."/>
            <person name="Zhang W."/>
            <person name="Chen M."/>
            <person name="Wang L."/>
            <person name="Sun Y."/>
            <person name="Donzelli B.G."/>
            <person name="Gibson D.M."/>
            <person name="Nelson D.R."/>
            <person name="Luo J.G."/>
            <person name="Rep M."/>
            <person name="Liu H."/>
            <person name="Yang S."/>
            <person name="Wang J."/>
            <person name="Krasnoff S.B."/>
            <person name="Xu Y."/>
            <person name="Molnar I."/>
            <person name="Lin M."/>
        </authorList>
    </citation>
    <scope>NUCLEOTIDE SEQUENCE [LARGE SCALE GENOMIC DNA]</scope>
    <source>
        <strain evidence="2 3">ARSEF 6962</strain>
    </source>
</reference>
<dbReference type="InParanoid" id="A0A151GFC5"/>
<dbReference type="AlphaFoldDB" id="A0A151GFC5"/>
<evidence type="ECO:0000313" key="2">
    <source>
        <dbReference type="EMBL" id="KYK55803.1"/>
    </source>
</evidence>
<dbReference type="Proteomes" id="UP000076580">
    <property type="component" value="Chromosome 03"/>
</dbReference>
<accession>A0A151GFC5</accession>
<feature type="region of interest" description="Disordered" evidence="1">
    <location>
        <begin position="220"/>
        <end position="241"/>
    </location>
</feature>
<evidence type="ECO:0000256" key="1">
    <source>
        <dbReference type="SAM" id="MobiDB-lite"/>
    </source>
</evidence>
<dbReference type="RefSeq" id="XP_040655155.1">
    <property type="nucleotide sequence ID" value="XM_040805051.1"/>
</dbReference>
<organism evidence="2 3">
    <name type="scientific">Drechmeria coniospora</name>
    <name type="common">Nematophagous fungus</name>
    <name type="synonym">Meria coniospora</name>
    <dbReference type="NCBI Taxonomy" id="98403"/>
    <lineage>
        <taxon>Eukaryota</taxon>
        <taxon>Fungi</taxon>
        <taxon>Dikarya</taxon>
        <taxon>Ascomycota</taxon>
        <taxon>Pezizomycotina</taxon>
        <taxon>Sordariomycetes</taxon>
        <taxon>Hypocreomycetidae</taxon>
        <taxon>Hypocreales</taxon>
        <taxon>Ophiocordycipitaceae</taxon>
        <taxon>Drechmeria</taxon>
    </lineage>
</organism>
<proteinExistence type="predicted"/>
<name>A0A151GFC5_DRECN</name>
<feature type="region of interest" description="Disordered" evidence="1">
    <location>
        <begin position="1"/>
        <end position="78"/>
    </location>
</feature>